<dbReference type="InterPro" id="IPR012818">
    <property type="entry name" value="CbiE"/>
</dbReference>
<keyword evidence="3 8" id="KW-0489">Methyltransferase</keyword>
<dbReference type="InterPro" id="IPR000878">
    <property type="entry name" value="4pyrrol_Mease"/>
</dbReference>
<dbReference type="InterPro" id="IPR035996">
    <property type="entry name" value="4pyrrol_Methylase_sf"/>
</dbReference>
<proteinExistence type="predicted"/>
<evidence type="ECO:0000313" key="9">
    <source>
        <dbReference type="Proteomes" id="UP000248410"/>
    </source>
</evidence>
<dbReference type="SUPFAM" id="SSF53790">
    <property type="entry name" value="Tetrapyrrole methylase"/>
    <property type="match status" value="1"/>
</dbReference>
<keyword evidence="6" id="KW-0472">Membrane</keyword>
<dbReference type="Proteomes" id="UP000248410">
    <property type="component" value="Chromosome"/>
</dbReference>
<evidence type="ECO:0000256" key="2">
    <source>
        <dbReference type="ARBA" id="ARBA00022573"/>
    </source>
</evidence>
<dbReference type="OrthoDB" id="42238at2157"/>
<dbReference type="PANTHER" id="PTHR43182:SF1">
    <property type="entry name" value="COBALT-PRECORRIN-7 C(5)-METHYLTRANSFERASE"/>
    <property type="match status" value="1"/>
</dbReference>
<dbReference type="NCBIfam" id="NF004455">
    <property type="entry name" value="PRK05787.1-3"/>
    <property type="match status" value="1"/>
</dbReference>
<sequence length="219" mass="24622">MIYVIGVGPGDPELISEKAIKIINNSEVITGWKSVIERFNFDKTNKEIIPLNYKQEKELLEIVFEKAKYKNVAFLDHGDPSVSDFELMAKLRDLAKKYNVSISFIPGISSVLASLAYLGIDLSKVIFITYHVRGPTEDLQKYLNCGRDLLIIPSPYPNGVVSLAKELEEKGCGEGKMIVMQKLTYPDQVVKEYKVKELSKSNESFSDLTIVYVSCGDKK</sequence>
<dbReference type="AlphaFoldDB" id="A0A2U9IJY2"/>
<gene>
    <name evidence="8" type="ORF">DFR86_01210</name>
</gene>
<name>A0A2U9IJY2_9CREN</name>
<feature type="transmembrane region" description="Helical" evidence="6">
    <location>
        <begin position="98"/>
        <end position="120"/>
    </location>
</feature>
<evidence type="ECO:0000256" key="1">
    <source>
        <dbReference type="ARBA" id="ARBA00004953"/>
    </source>
</evidence>
<dbReference type="Gene3D" id="3.40.1010.10">
    <property type="entry name" value="Cobalt-precorrin-4 Transmethylase, Domain 1"/>
    <property type="match status" value="1"/>
</dbReference>
<evidence type="ECO:0000256" key="6">
    <source>
        <dbReference type="SAM" id="Phobius"/>
    </source>
</evidence>
<dbReference type="KEGG" id="asul:DFR86_01210"/>
<dbReference type="GO" id="GO:0017183">
    <property type="term" value="P:protein histidyl modification to diphthamide"/>
    <property type="evidence" value="ECO:0007669"/>
    <property type="project" value="UniProtKB-UniPathway"/>
</dbReference>
<dbReference type="InterPro" id="IPR014776">
    <property type="entry name" value="4pyrrole_Mease_sub2"/>
</dbReference>
<dbReference type="UniPathway" id="UPA00559"/>
<keyword evidence="5" id="KW-0949">S-adenosyl-L-methionine</keyword>
<dbReference type="RefSeq" id="WP_110379185.1">
    <property type="nucleotide sequence ID" value="NZ_CP029288.2"/>
</dbReference>
<keyword evidence="6" id="KW-1133">Transmembrane helix</keyword>
<dbReference type="UniPathway" id="UPA00148"/>
<evidence type="ECO:0000256" key="3">
    <source>
        <dbReference type="ARBA" id="ARBA00022603"/>
    </source>
</evidence>
<dbReference type="PANTHER" id="PTHR43182">
    <property type="entry name" value="COBALT-PRECORRIN-6B C(15)-METHYLTRANSFERASE (DECARBOXYLATING)"/>
    <property type="match status" value="1"/>
</dbReference>
<dbReference type="EMBL" id="CP029288">
    <property type="protein sequence ID" value="AWR96295.1"/>
    <property type="molecule type" value="Genomic_DNA"/>
</dbReference>
<evidence type="ECO:0000256" key="5">
    <source>
        <dbReference type="ARBA" id="ARBA00022691"/>
    </source>
</evidence>
<keyword evidence="4 8" id="KW-0808">Transferase</keyword>
<dbReference type="InterPro" id="IPR014777">
    <property type="entry name" value="4pyrrole_Mease_sub1"/>
</dbReference>
<organism evidence="8 9">
    <name type="scientific">Acidianus sulfidivorans JP7</name>
    <dbReference type="NCBI Taxonomy" id="619593"/>
    <lineage>
        <taxon>Archaea</taxon>
        <taxon>Thermoproteota</taxon>
        <taxon>Thermoprotei</taxon>
        <taxon>Sulfolobales</taxon>
        <taxon>Sulfolobaceae</taxon>
        <taxon>Acidianus</taxon>
    </lineage>
</organism>
<dbReference type="CDD" id="cd11644">
    <property type="entry name" value="Precorrin-6Y-MT"/>
    <property type="match status" value="1"/>
</dbReference>
<evidence type="ECO:0000256" key="4">
    <source>
        <dbReference type="ARBA" id="ARBA00022679"/>
    </source>
</evidence>
<comment type="pathway">
    <text evidence="1">Cofactor biosynthesis; adenosylcobalamin biosynthesis.</text>
</comment>
<dbReference type="InterPro" id="IPR050714">
    <property type="entry name" value="Cobalamin_biosynth_MTase"/>
</dbReference>
<feature type="domain" description="Tetrapyrrole methylase" evidence="7">
    <location>
        <begin position="1"/>
        <end position="198"/>
    </location>
</feature>
<protein>
    <submittedName>
        <fullName evidence="8">Cobalt-precorrin-7 (C(5))-methyltransferase</fullName>
    </submittedName>
</protein>
<dbReference type="Gene3D" id="3.30.950.10">
    <property type="entry name" value="Methyltransferase, Cobalt-precorrin-4 Transmethylase, Domain 2"/>
    <property type="match status" value="1"/>
</dbReference>
<reference evidence="8 9" key="1">
    <citation type="submission" date="2018-05" db="EMBL/GenBank/DDBJ databases">
        <title>Complete Genome Sequences of Extremely Thermoacidophilic, Metal-Mobilizing Type-Strain Members of the Archaeal Family Sulfolobaceae: Acidianus brierleyi DSM-1651T, Acidianus sulfidivorans DSM-18786T, Metallosphaera hakonensis DSM-7519T, and Metallosphaera prunae DSM-10039T.</title>
        <authorList>
            <person name="Counts J.A."/>
            <person name="Kelly R.M."/>
        </authorList>
    </citation>
    <scope>NUCLEOTIDE SEQUENCE [LARGE SCALE GENOMIC DNA]</scope>
    <source>
        <strain evidence="8 9">JP7</strain>
    </source>
</reference>
<keyword evidence="2" id="KW-0169">Cobalamin biosynthesis</keyword>
<dbReference type="GO" id="GO:0032259">
    <property type="term" value="P:methylation"/>
    <property type="evidence" value="ECO:0007669"/>
    <property type="project" value="UniProtKB-KW"/>
</dbReference>
<evidence type="ECO:0000259" key="7">
    <source>
        <dbReference type="Pfam" id="PF00590"/>
    </source>
</evidence>
<dbReference type="GO" id="GO:0008276">
    <property type="term" value="F:protein methyltransferase activity"/>
    <property type="evidence" value="ECO:0007669"/>
    <property type="project" value="InterPro"/>
</dbReference>
<dbReference type="GeneID" id="36836545"/>
<evidence type="ECO:0000313" key="8">
    <source>
        <dbReference type="EMBL" id="AWR96295.1"/>
    </source>
</evidence>
<keyword evidence="9" id="KW-1185">Reference proteome</keyword>
<keyword evidence="6" id="KW-0812">Transmembrane</keyword>
<accession>A0A2U9IJY2</accession>
<dbReference type="NCBIfam" id="TIGR02467">
    <property type="entry name" value="CbiE"/>
    <property type="match status" value="1"/>
</dbReference>
<dbReference type="Pfam" id="PF00590">
    <property type="entry name" value="TP_methylase"/>
    <property type="match status" value="1"/>
</dbReference>
<dbReference type="GO" id="GO:0009236">
    <property type="term" value="P:cobalamin biosynthetic process"/>
    <property type="evidence" value="ECO:0007669"/>
    <property type="project" value="UniProtKB-UniPathway"/>
</dbReference>